<evidence type="ECO:0000313" key="2">
    <source>
        <dbReference type="Proteomes" id="UP000814140"/>
    </source>
</evidence>
<sequence>MASVSLARSRHVTDVSPRKSDLWKEGRKQATISLERYHYLCAAIQHAYGRDDYNKTVEFDTYMAYKLPPVGGVKLHPLPNGTIHPEDIKIYVERFENNWRCREGGILYCIGEGREWWNMVLNYHATDSTTGREGWDLLFALLKANGYSKGLIPCMYFAQVSGCLDPQCPFSHHEEECRKERQKFLWDRRRR</sequence>
<dbReference type="Proteomes" id="UP000814140">
    <property type="component" value="Unassembled WGS sequence"/>
</dbReference>
<proteinExistence type="predicted"/>
<reference evidence="1" key="2">
    <citation type="journal article" date="2022" name="New Phytol.">
        <title>Evolutionary transition to the ectomycorrhizal habit in the genomes of a hyperdiverse lineage of mushroom-forming fungi.</title>
        <authorList>
            <person name="Looney B."/>
            <person name="Miyauchi S."/>
            <person name="Morin E."/>
            <person name="Drula E."/>
            <person name="Courty P.E."/>
            <person name="Kohler A."/>
            <person name="Kuo A."/>
            <person name="LaButti K."/>
            <person name="Pangilinan J."/>
            <person name="Lipzen A."/>
            <person name="Riley R."/>
            <person name="Andreopoulos W."/>
            <person name="He G."/>
            <person name="Johnson J."/>
            <person name="Nolan M."/>
            <person name="Tritt A."/>
            <person name="Barry K.W."/>
            <person name="Grigoriev I.V."/>
            <person name="Nagy L.G."/>
            <person name="Hibbett D."/>
            <person name="Henrissat B."/>
            <person name="Matheny P.B."/>
            <person name="Labbe J."/>
            <person name="Martin F.M."/>
        </authorList>
    </citation>
    <scope>NUCLEOTIDE SEQUENCE</scope>
    <source>
        <strain evidence="1">HHB10654</strain>
    </source>
</reference>
<protein>
    <submittedName>
        <fullName evidence="1">Uncharacterized protein</fullName>
    </submittedName>
</protein>
<organism evidence="1 2">
    <name type="scientific">Artomyces pyxidatus</name>
    <dbReference type="NCBI Taxonomy" id="48021"/>
    <lineage>
        <taxon>Eukaryota</taxon>
        <taxon>Fungi</taxon>
        <taxon>Dikarya</taxon>
        <taxon>Basidiomycota</taxon>
        <taxon>Agaricomycotina</taxon>
        <taxon>Agaricomycetes</taxon>
        <taxon>Russulales</taxon>
        <taxon>Auriscalpiaceae</taxon>
        <taxon>Artomyces</taxon>
    </lineage>
</organism>
<evidence type="ECO:0000313" key="1">
    <source>
        <dbReference type="EMBL" id="KAI0056603.1"/>
    </source>
</evidence>
<gene>
    <name evidence="1" type="ORF">BV25DRAFT_1920849</name>
</gene>
<reference evidence="1" key="1">
    <citation type="submission" date="2021-03" db="EMBL/GenBank/DDBJ databases">
        <authorList>
            <consortium name="DOE Joint Genome Institute"/>
            <person name="Ahrendt S."/>
            <person name="Looney B.P."/>
            <person name="Miyauchi S."/>
            <person name="Morin E."/>
            <person name="Drula E."/>
            <person name="Courty P.E."/>
            <person name="Chicoki N."/>
            <person name="Fauchery L."/>
            <person name="Kohler A."/>
            <person name="Kuo A."/>
            <person name="Labutti K."/>
            <person name="Pangilinan J."/>
            <person name="Lipzen A."/>
            <person name="Riley R."/>
            <person name="Andreopoulos W."/>
            <person name="He G."/>
            <person name="Johnson J."/>
            <person name="Barry K.W."/>
            <person name="Grigoriev I.V."/>
            <person name="Nagy L."/>
            <person name="Hibbett D."/>
            <person name="Henrissat B."/>
            <person name="Matheny P.B."/>
            <person name="Labbe J."/>
            <person name="Martin F."/>
        </authorList>
    </citation>
    <scope>NUCLEOTIDE SEQUENCE</scope>
    <source>
        <strain evidence="1">HHB10654</strain>
    </source>
</reference>
<dbReference type="EMBL" id="MU277261">
    <property type="protein sequence ID" value="KAI0056603.1"/>
    <property type="molecule type" value="Genomic_DNA"/>
</dbReference>
<name>A0ACB8SL50_9AGAM</name>
<accession>A0ACB8SL50</accession>
<comment type="caution">
    <text evidence="1">The sequence shown here is derived from an EMBL/GenBank/DDBJ whole genome shotgun (WGS) entry which is preliminary data.</text>
</comment>
<keyword evidence="2" id="KW-1185">Reference proteome</keyword>